<dbReference type="InterPro" id="IPR053145">
    <property type="entry name" value="AB_hydrolase_Est10"/>
</dbReference>
<evidence type="ECO:0000313" key="2">
    <source>
        <dbReference type="EMBL" id="ADG80361.1"/>
    </source>
</evidence>
<sequence>MVKRYSALSALLVVVVVLGGGAWVITANTFGYHEQRVSIPVTDALASGGSAPDAHTGGRLDGLLTTPQDGDGPYGLVIMVHGDGAAGATRDDNYKPLSEAFAKAGYATLASNKPGVDGSPGNWLDQSLADRGAEVAAALDWTKQRPDVDRSRIGAWGVSQAGWVLPEISVRRPDIRFLILVGAAINWLRQGEYNTLATLRAEQASDTARARALDARAKDIALLEQGAGYTAYLAATLDDPPMAADRWGFVERNYRADVTPTIPKITVPTLLILGDSDRNVDVDESARAYAHGMRPGLLTERRFPGATHSLTRDDIEYRSGDLGVIVRAVAAPRSIYAPGYLDLLTEYTKARDDR</sequence>
<dbReference type="eggNOG" id="COG1073">
    <property type="taxonomic scope" value="Bacteria"/>
</dbReference>
<dbReference type="Gene3D" id="3.40.50.1820">
    <property type="entry name" value="alpha/beta hydrolase"/>
    <property type="match status" value="1"/>
</dbReference>
<dbReference type="SUPFAM" id="SSF53474">
    <property type="entry name" value="alpha/beta-Hydrolases"/>
    <property type="match status" value="1"/>
</dbReference>
<name>D5UYQ8_TSUPD</name>
<reference evidence="3" key="1">
    <citation type="submission" date="2010-03" db="EMBL/GenBank/DDBJ databases">
        <title>The complete chromosome of Tsukamurella paurometabola DSM 20162.</title>
        <authorList>
            <consortium name="US DOE Joint Genome Institute (JGI-PGF)"/>
            <person name="Lucas S."/>
            <person name="Copeland A."/>
            <person name="Lapidus A."/>
            <person name="Glavina del Rio T."/>
            <person name="Dalin E."/>
            <person name="Tice H."/>
            <person name="Bruce D."/>
            <person name="Goodwin L."/>
            <person name="Pitluck S."/>
            <person name="Kyrpides N."/>
            <person name="Mavromatis K."/>
            <person name="Ivanova N."/>
            <person name="Mikhailova N."/>
            <person name="Munk A.C."/>
            <person name="Brettin T."/>
            <person name="Detter J.C."/>
            <person name="Tapia R."/>
            <person name="Han C."/>
            <person name="Larimer F."/>
            <person name="Land M."/>
            <person name="Hauser L."/>
            <person name="Markowitz V."/>
            <person name="Cheng J.-F."/>
            <person name="Hugenholtz P."/>
            <person name="Woyke T."/>
            <person name="Wu D."/>
            <person name="Jando M."/>
            <person name="Brambilla E."/>
            <person name="Klenk H.-P."/>
            <person name="Eisen J.A."/>
        </authorList>
    </citation>
    <scope>NUCLEOTIDE SEQUENCE [LARGE SCALE GENOMIC DNA]</scope>
    <source>
        <strain evidence="3">ATCC 8368 / DSM 20162 / CCUG 35730 / CIP 100753 / JCM 10117 / KCTC 9821 / NBRC 16120 / NCIMB 702349 / NCTC 13040</strain>
    </source>
</reference>
<dbReference type="InterPro" id="IPR022742">
    <property type="entry name" value="Hydrolase_4"/>
</dbReference>
<protein>
    <recommendedName>
        <fullName evidence="1">Serine aminopeptidase S33 domain-containing protein</fullName>
    </recommendedName>
</protein>
<dbReference type="InterPro" id="IPR029058">
    <property type="entry name" value="AB_hydrolase_fold"/>
</dbReference>
<accession>D5UYQ8</accession>
<dbReference type="EMBL" id="CP001966">
    <property type="protein sequence ID" value="ADG80361.1"/>
    <property type="molecule type" value="Genomic_DNA"/>
</dbReference>
<dbReference type="AlphaFoldDB" id="D5UYQ8"/>
<dbReference type="Pfam" id="PF12146">
    <property type="entry name" value="Hydrolase_4"/>
    <property type="match status" value="1"/>
</dbReference>
<dbReference type="GO" id="GO:0052689">
    <property type="term" value="F:carboxylic ester hydrolase activity"/>
    <property type="evidence" value="ECO:0007669"/>
    <property type="project" value="TreeGrafter"/>
</dbReference>
<dbReference type="HOGENOM" id="CLU_046683_0_0_11"/>
<dbReference type="KEGG" id="tpr:Tpau_3783"/>
<reference evidence="2 3" key="2">
    <citation type="journal article" date="2011" name="Stand. Genomic Sci.">
        <title>Complete genome sequence of Tsukamurella paurometabola type strain (no. 33).</title>
        <authorList>
            <person name="Munk A.C."/>
            <person name="Lapidus A."/>
            <person name="Lucas S."/>
            <person name="Nolan M."/>
            <person name="Tice H."/>
            <person name="Cheng J.F."/>
            <person name="Del Rio T.G."/>
            <person name="Goodwin L."/>
            <person name="Pitluck S."/>
            <person name="Liolios K."/>
            <person name="Huntemann M."/>
            <person name="Ivanova N."/>
            <person name="Mavromatis K."/>
            <person name="Mikhailova N."/>
            <person name="Pati A."/>
            <person name="Chen A."/>
            <person name="Palaniappan K."/>
            <person name="Tapia R."/>
            <person name="Han C."/>
            <person name="Land M."/>
            <person name="Hauser L."/>
            <person name="Chang Y.J."/>
            <person name="Jeffries C.D."/>
            <person name="Brettin T."/>
            <person name="Yasawong M."/>
            <person name="Brambilla E.M."/>
            <person name="Rohde M."/>
            <person name="Sikorski J."/>
            <person name="Goker M."/>
            <person name="Detter J.C."/>
            <person name="Woyke T."/>
            <person name="Bristow J."/>
            <person name="Eisen J.A."/>
            <person name="Markowitz V."/>
            <person name="Hugenholtz P."/>
            <person name="Kyrpides N.C."/>
            <person name="Klenk H.P."/>
        </authorList>
    </citation>
    <scope>NUCLEOTIDE SEQUENCE [LARGE SCALE GENOMIC DNA]</scope>
    <source>
        <strain evidence="3">ATCC 8368 / DSM 20162 / CCUG 35730 / CIP 100753 / JCM 10117 / KCTC 9821 / NBRC 16120 / NCIMB 702349 / NCTC 13040</strain>
    </source>
</reference>
<keyword evidence="3" id="KW-1185">Reference proteome</keyword>
<dbReference type="Proteomes" id="UP000001213">
    <property type="component" value="Chromosome"/>
</dbReference>
<organism evidence="2 3">
    <name type="scientific">Tsukamurella paurometabola (strain ATCC 8368 / DSM 20162 / CCUG 35730 / CIP 100753 / JCM 10117 / KCTC 9821 / NBRC 16120 / NCIMB 702349 / NCTC 13040)</name>
    <name type="common">Corynebacterium paurometabolum</name>
    <dbReference type="NCBI Taxonomy" id="521096"/>
    <lineage>
        <taxon>Bacteria</taxon>
        <taxon>Bacillati</taxon>
        <taxon>Actinomycetota</taxon>
        <taxon>Actinomycetes</taxon>
        <taxon>Mycobacteriales</taxon>
        <taxon>Tsukamurellaceae</taxon>
        <taxon>Tsukamurella</taxon>
    </lineage>
</organism>
<evidence type="ECO:0000259" key="1">
    <source>
        <dbReference type="Pfam" id="PF12146"/>
    </source>
</evidence>
<dbReference type="STRING" id="521096.Tpau_3783"/>
<feature type="domain" description="Serine aminopeptidase S33" evidence="1">
    <location>
        <begin position="73"/>
        <end position="313"/>
    </location>
</feature>
<evidence type="ECO:0000313" key="3">
    <source>
        <dbReference type="Proteomes" id="UP000001213"/>
    </source>
</evidence>
<dbReference type="RefSeq" id="WP_013128357.1">
    <property type="nucleotide sequence ID" value="NC_014158.1"/>
</dbReference>
<dbReference type="PANTHER" id="PTHR43265:SF1">
    <property type="entry name" value="ESTERASE ESTD"/>
    <property type="match status" value="1"/>
</dbReference>
<dbReference type="PANTHER" id="PTHR43265">
    <property type="entry name" value="ESTERASE ESTD"/>
    <property type="match status" value="1"/>
</dbReference>
<gene>
    <name evidence="2" type="ordered locus">Tpau_3783</name>
</gene>
<proteinExistence type="predicted"/>